<comment type="caution">
    <text evidence="2">The sequence shown here is derived from an EMBL/GenBank/DDBJ whole genome shotgun (WGS) entry which is preliminary data.</text>
</comment>
<dbReference type="Pfam" id="PF12697">
    <property type="entry name" value="Abhydrolase_6"/>
    <property type="match status" value="1"/>
</dbReference>
<accession>A0A4Q4Z1G6</accession>
<evidence type="ECO:0000313" key="2">
    <source>
        <dbReference type="EMBL" id="RYP81450.1"/>
    </source>
</evidence>
<protein>
    <submittedName>
        <fullName evidence="2">Alpha/beta hydrolase</fullName>
    </submittedName>
</protein>
<dbReference type="PANTHER" id="PTHR37017:SF11">
    <property type="entry name" value="ESTERASE_LIPASE_THIOESTERASE DOMAIN-CONTAINING PROTEIN"/>
    <property type="match status" value="1"/>
</dbReference>
<reference evidence="2 3" key="1">
    <citation type="submission" date="2019-01" db="EMBL/GenBank/DDBJ databases">
        <title>Nocardioides guangzhouensis sp. nov., an actinobacterium isolated from soil.</title>
        <authorList>
            <person name="Fu Y."/>
            <person name="Cai Y."/>
            <person name="Lin Z."/>
            <person name="Chen P."/>
        </authorList>
    </citation>
    <scope>NUCLEOTIDE SEQUENCE [LARGE SCALE GENOMIC DNA]</scope>
    <source>
        <strain evidence="2 3">130</strain>
    </source>
</reference>
<gene>
    <name evidence="2" type="ORF">EKO23_23595</name>
</gene>
<name>A0A4Q4Z1G6_9ACTN</name>
<dbReference type="InterPro" id="IPR052897">
    <property type="entry name" value="Sec-Metab_Biosynth_Hydrolase"/>
</dbReference>
<keyword evidence="3" id="KW-1185">Reference proteome</keyword>
<proteinExistence type="predicted"/>
<sequence>MNSTATTPTAVLVHGAFADASGFAGIVDELSSQGYRVMAPANPLRGIANDAAAVHAAAAAVDGPVVLVGHSYGGAVVTQAAEGLTNLVGLVYLAAFAPDAGESIGSVQEPFPAPMLASTVRATPYDAVGAVGGPELVIDPAQFHKTFAADLPDQVASVLAMSQRPLAAAAAGENLTYAGWSDAPTWYLVSSRDNAIAPEAQRFMAQRMGATTEEIDGSHVAFMAQPKTVAAFIGRSLDSLAR</sequence>
<dbReference type="InterPro" id="IPR000073">
    <property type="entry name" value="AB_hydrolase_1"/>
</dbReference>
<dbReference type="PANTHER" id="PTHR37017">
    <property type="entry name" value="AB HYDROLASE-1 DOMAIN-CONTAINING PROTEIN-RELATED"/>
    <property type="match status" value="1"/>
</dbReference>
<dbReference type="EMBL" id="SDKM01000067">
    <property type="protein sequence ID" value="RYP81450.1"/>
    <property type="molecule type" value="Genomic_DNA"/>
</dbReference>
<dbReference type="AlphaFoldDB" id="A0A4Q4Z1G6"/>
<feature type="domain" description="AB hydrolase-1" evidence="1">
    <location>
        <begin position="11"/>
        <end position="231"/>
    </location>
</feature>
<dbReference type="InterPro" id="IPR029058">
    <property type="entry name" value="AB_hydrolase_fold"/>
</dbReference>
<keyword evidence="2" id="KW-0378">Hydrolase</keyword>
<dbReference type="RefSeq" id="WP_134720937.1">
    <property type="nucleotide sequence ID" value="NZ_SDKM01000067.1"/>
</dbReference>
<organism evidence="2 3">
    <name type="scientific">Nocardioides guangzhouensis</name>
    <dbReference type="NCBI Taxonomy" id="2497878"/>
    <lineage>
        <taxon>Bacteria</taxon>
        <taxon>Bacillati</taxon>
        <taxon>Actinomycetota</taxon>
        <taxon>Actinomycetes</taxon>
        <taxon>Propionibacteriales</taxon>
        <taxon>Nocardioidaceae</taxon>
        <taxon>Nocardioides</taxon>
    </lineage>
</organism>
<dbReference type="SUPFAM" id="SSF53474">
    <property type="entry name" value="alpha/beta-Hydrolases"/>
    <property type="match status" value="1"/>
</dbReference>
<dbReference type="GO" id="GO:0016787">
    <property type="term" value="F:hydrolase activity"/>
    <property type="evidence" value="ECO:0007669"/>
    <property type="project" value="UniProtKB-KW"/>
</dbReference>
<dbReference type="Proteomes" id="UP000295198">
    <property type="component" value="Unassembled WGS sequence"/>
</dbReference>
<dbReference type="Gene3D" id="3.40.50.1820">
    <property type="entry name" value="alpha/beta hydrolase"/>
    <property type="match status" value="1"/>
</dbReference>
<dbReference type="OrthoDB" id="64996at2"/>
<evidence type="ECO:0000313" key="3">
    <source>
        <dbReference type="Proteomes" id="UP000295198"/>
    </source>
</evidence>
<evidence type="ECO:0000259" key="1">
    <source>
        <dbReference type="Pfam" id="PF12697"/>
    </source>
</evidence>